<proteinExistence type="predicted"/>
<dbReference type="InterPro" id="IPR035959">
    <property type="entry name" value="RutC-like_sf"/>
</dbReference>
<dbReference type="Gene3D" id="3.30.1330.40">
    <property type="entry name" value="RutC-like"/>
    <property type="match status" value="1"/>
</dbReference>
<reference evidence="1 2" key="1">
    <citation type="submission" date="2020-06" db="EMBL/GenBank/DDBJ databases">
        <title>Genome sequence of 2 isolates from Red Sea Mangroves.</title>
        <authorList>
            <person name="Sefrji F."/>
            <person name="Michoud G."/>
            <person name="Merlino G."/>
            <person name="Daffonchio D."/>
        </authorList>
    </citation>
    <scope>NUCLEOTIDE SEQUENCE [LARGE SCALE GENOMIC DNA]</scope>
    <source>
        <strain evidence="1 2">R1DC25</strain>
    </source>
</reference>
<dbReference type="InterPro" id="IPR006175">
    <property type="entry name" value="YjgF/YER057c/UK114"/>
</dbReference>
<dbReference type="AlphaFoldDB" id="A0A7S8C3V9"/>
<dbReference type="PANTHER" id="PTHR43857">
    <property type="entry name" value="BLR7761 PROTEIN"/>
    <property type="match status" value="1"/>
</dbReference>
<accession>A0A7S8C3V9</accession>
<protein>
    <submittedName>
        <fullName evidence="1">RidA family protein</fullName>
    </submittedName>
</protein>
<dbReference type="CDD" id="cd06154">
    <property type="entry name" value="YjgF_YER057c_UK114_like_6"/>
    <property type="match status" value="1"/>
</dbReference>
<gene>
    <name evidence="1" type="ORF">HW532_09515</name>
</gene>
<dbReference type="PANTHER" id="PTHR43857:SF1">
    <property type="entry name" value="YJGH FAMILY PROTEIN"/>
    <property type="match status" value="1"/>
</dbReference>
<name>A0A7S8C3V9_9HYPH</name>
<evidence type="ECO:0000313" key="2">
    <source>
        <dbReference type="Proteomes" id="UP000593594"/>
    </source>
</evidence>
<dbReference type="KEGG" id="kmn:HW532_09515"/>
<dbReference type="EMBL" id="CP058214">
    <property type="protein sequence ID" value="QPC42905.1"/>
    <property type="molecule type" value="Genomic_DNA"/>
</dbReference>
<organism evidence="1 2">
    <name type="scientific">Kaustia mangrovi</name>
    <dbReference type="NCBI Taxonomy" id="2593653"/>
    <lineage>
        <taxon>Bacteria</taxon>
        <taxon>Pseudomonadati</taxon>
        <taxon>Pseudomonadota</taxon>
        <taxon>Alphaproteobacteria</taxon>
        <taxon>Hyphomicrobiales</taxon>
        <taxon>Parvibaculaceae</taxon>
        <taxon>Kaustia</taxon>
    </lineage>
</organism>
<dbReference type="SUPFAM" id="SSF55298">
    <property type="entry name" value="YjgF-like"/>
    <property type="match status" value="1"/>
</dbReference>
<dbReference type="RefSeq" id="WP_213164145.1">
    <property type="nucleotide sequence ID" value="NZ_CP058214.1"/>
</dbReference>
<sequence>MVAKRENISSGSKFEEAFGYSRAVKVGDMLFISGTIGMDYTTGTVPEDPAAQVRQIIANFEPALREAGASLKDIVQITTYVTTPEIFQEVGPELGRIFGDVRPTNAALVVAFPVPDVKVEIAATAVIGCGT</sequence>
<dbReference type="Proteomes" id="UP000593594">
    <property type="component" value="Chromosome"/>
</dbReference>
<evidence type="ECO:0000313" key="1">
    <source>
        <dbReference type="EMBL" id="QPC42905.1"/>
    </source>
</evidence>
<keyword evidence="2" id="KW-1185">Reference proteome</keyword>
<dbReference type="Pfam" id="PF01042">
    <property type="entry name" value="Ribonuc_L-PSP"/>
    <property type="match status" value="1"/>
</dbReference>